<feature type="transmembrane region" description="Helical" evidence="8">
    <location>
        <begin position="181"/>
        <end position="203"/>
    </location>
</feature>
<dbReference type="PROSITE" id="PS50263">
    <property type="entry name" value="CN_HYDROLASE"/>
    <property type="match status" value="1"/>
</dbReference>
<keyword evidence="2 8" id="KW-1003">Cell membrane</keyword>
<feature type="transmembrane region" description="Helical" evidence="8">
    <location>
        <begin position="30"/>
        <end position="48"/>
    </location>
</feature>
<dbReference type="PANTHER" id="PTHR38686:SF1">
    <property type="entry name" value="APOLIPOPROTEIN N-ACYLTRANSFERASE"/>
    <property type="match status" value="1"/>
</dbReference>
<keyword evidence="7 8" id="KW-0012">Acyltransferase</keyword>
<dbReference type="EMBL" id="BAABKN010000019">
    <property type="protein sequence ID" value="GAA4745824.1"/>
    <property type="molecule type" value="Genomic_DNA"/>
</dbReference>
<comment type="subcellular location">
    <subcellularLocation>
        <location evidence="1 8">Cell membrane</location>
        <topology evidence="1 8">Multi-pass membrane protein</topology>
    </subcellularLocation>
</comment>
<dbReference type="CDD" id="cd07571">
    <property type="entry name" value="ALP_N-acyl_transferase"/>
    <property type="match status" value="1"/>
</dbReference>
<keyword evidence="3 8" id="KW-0808">Transferase</keyword>
<dbReference type="InterPro" id="IPR045378">
    <property type="entry name" value="LNT_N"/>
</dbReference>
<dbReference type="InterPro" id="IPR004563">
    <property type="entry name" value="Apolipo_AcylTrfase"/>
</dbReference>
<dbReference type="SUPFAM" id="SSF56317">
    <property type="entry name" value="Carbon-nitrogen hydrolase"/>
    <property type="match status" value="1"/>
</dbReference>
<organism evidence="10 11">
    <name type="scientific">Nocardioides endophyticus</name>
    <dbReference type="NCBI Taxonomy" id="1353775"/>
    <lineage>
        <taxon>Bacteria</taxon>
        <taxon>Bacillati</taxon>
        <taxon>Actinomycetota</taxon>
        <taxon>Actinomycetes</taxon>
        <taxon>Propionibacteriales</taxon>
        <taxon>Nocardioidaceae</taxon>
        <taxon>Nocardioides</taxon>
    </lineage>
</organism>
<evidence type="ECO:0000256" key="7">
    <source>
        <dbReference type="ARBA" id="ARBA00023315"/>
    </source>
</evidence>
<dbReference type="HAMAP" id="MF_01148">
    <property type="entry name" value="Lnt"/>
    <property type="match status" value="1"/>
</dbReference>
<feature type="transmembrane region" description="Helical" evidence="8">
    <location>
        <begin position="109"/>
        <end position="129"/>
    </location>
</feature>
<comment type="similarity">
    <text evidence="8">Belongs to the CN hydrolase family. Apolipoprotein N-acyltransferase subfamily.</text>
</comment>
<feature type="transmembrane region" description="Helical" evidence="8">
    <location>
        <begin position="149"/>
        <end position="174"/>
    </location>
</feature>
<proteinExistence type="inferred from homology"/>
<evidence type="ECO:0000256" key="3">
    <source>
        <dbReference type="ARBA" id="ARBA00022679"/>
    </source>
</evidence>
<protein>
    <recommendedName>
        <fullName evidence="8">Apolipoprotein N-acyltransferase</fullName>
        <shortName evidence="8">ALP N-acyltransferase</shortName>
        <ecNumber evidence="8">2.3.1.269</ecNumber>
    </recommendedName>
</protein>
<evidence type="ECO:0000256" key="4">
    <source>
        <dbReference type="ARBA" id="ARBA00022692"/>
    </source>
</evidence>
<evidence type="ECO:0000256" key="2">
    <source>
        <dbReference type="ARBA" id="ARBA00022475"/>
    </source>
</evidence>
<dbReference type="Gene3D" id="3.60.110.10">
    <property type="entry name" value="Carbon-nitrogen hydrolase"/>
    <property type="match status" value="1"/>
</dbReference>
<dbReference type="Pfam" id="PF20154">
    <property type="entry name" value="LNT_N"/>
    <property type="match status" value="1"/>
</dbReference>
<dbReference type="NCBIfam" id="TIGR00546">
    <property type="entry name" value="lnt"/>
    <property type="match status" value="1"/>
</dbReference>
<dbReference type="InterPro" id="IPR003010">
    <property type="entry name" value="C-N_Hydrolase"/>
</dbReference>
<feature type="domain" description="CN hydrolase" evidence="9">
    <location>
        <begin position="211"/>
        <end position="465"/>
    </location>
</feature>
<comment type="caution">
    <text evidence="10">The sequence shown here is derived from an EMBL/GenBank/DDBJ whole genome shotgun (WGS) entry which is preliminary data.</text>
</comment>
<feature type="transmembrane region" description="Helical" evidence="8">
    <location>
        <begin position="55"/>
        <end position="75"/>
    </location>
</feature>
<evidence type="ECO:0000313" key="10">
    <source>
        <dbReference type="EMBL" id="GAA4745824.1"/>
    </source>
</evidence>
<accession>A0ABP8Z3Z6</accession>
<name>A0ABP8Z3Z6_9ACTN</name>
<dbReference type="InterPro" id="IPR036526">
    <property type="entry name" value="C-N_Hydrolase_sf"/>
</dbReference>
<keyword evidence="11" id="KW-1185">Reference proteome</keyword>
<dbReference type="Pfam" id="PF00795">
    <property type="entry name" value="CN_hydrolase"/>
    <property type="match status" value="1"/>
</dbReference>
<keyword evidence="6 8" id="KW-0472">Membrane</keyword>
<comment type="pathway">
    <text evidence="8">Protein modification; lipoprotein biosynthesis (N-acyl transfer).</text>
</comment>
<dbReference type="EC" id="2.3.1.269" evidence="8"/>
<feature type="transmembrane region" description="Helical" evidence="8">
    <location>
        <begin position="81"/>
        <end position="102"/>
    </location>
</feature>
<feature type="transmembrane region" description="Helical" evidence="8">
    <location>
        <begin position="478"/>
        <end position="496"/>
    </location>
</feature>
<evidence type="ECO:0000259" key="9">
    <source>
        <dbReference type="PROSITE" id="PS50263"/>
    </source>
</evidence>
<evidence type="ECO:0000313" key="11">
    <source>
        <dbReference type="Proteomes" id="UP001499882"/>
    </source>
</evidence>
<comment type="catalytic activity">
    <reaction evidence="8">
        <text>N-terminal S-1,2-diacyl-sn-glyceryl-L-cysteinyl-[lipoprotein] + a glycerophospholipid = N-acyl-S-1,2-diacyl-sn-glyceryl-L-cysteinyl-[lipoprotein] + a 2-acyl-sn-glycero-3-phospholipid + H(+)</text>
        <dbReference type="Rhea" id="RHEA:48228"/>
        <dbReference type="Rhea" id="RHEA-COMP:14681"/>
        <dbReference type="Rhea" id="RHEA-COMP:14684"/>
        <dbReference type="ChEBI" id="CHEBI:15378"/>
        <dbReference type="ChEBI" id="CHEBI:136912"/>
        <dbReference type="ChEBI" id="CHEBI:140656"/>
        <dbReference type="ChEBI" id="CHEBI:140657"/>
        <dbReference type="ChEBI" id="CHEBI:140660"/>
        <dbReference type="EC" id="2.3.1.269"/>
    </reaction>
</comment>
<evidence type="ECO:0000256" key="1">
    <source>
        <dbReference type="ARBA" id="ARBA00004651"/>
    </source>
</evidence>
<keyword evidence="4 8" id="KW-0812">Transmembrane</keyword>
<reference evidence="11" key="1">
    <citation type="journal article" date="2019" name="Int. J. Syst. Evol. Microbiol.">
        <title>The Global Catalogue of Microorganisms (GCM) 10K type strain sequencing project: providing services to taxonomists for standard genome sequencing and annotation.</title>
        <authorList>
            <consortium name="The Broad Institute Genomics Platform"/>
            <consortium name="The Broad Institute Genome Sequencing Center for Infectious Disease"/>
            <person name="Wu L."/>
            <person name="Ma J."/>
        </authorList>
    </citation>
    <scope>NUCLEOTIDE SEQUENCE [LARGE SCALE GENOMIC DNA]</scope>
    <source>
        <strain evidence="11">JCM 18532</strain>
    </source>
</reference>
<evidence type="ECO:0000256" key="8">
    <source>
        <dbReference type="HAMAP-Rule" id="MF_01148"/>
    </source>
</evidence>
<comment type="function">
    <text evidence="8">Catalyzes the phospholipid dependent N-acylation of the N-terminal cysteine of apolipoprotein, the last step in lipoprotein maturation.</text>
</comment>
<sequence length="525" mass="56075">MPLGIVGAVLLRILVAFACGVGLSLAFEPVAVPVVIPFAVAGFVLTTRGLRPSRALLAGLAFGVGFQFVLLYWMRAVGTDAWIGLSIWQSLFFAVLGLVVNLLQRHRLWPLWVAAAWVTNELWFSGWPFSGMPWGRLAFAVVDTPLADALPWIGTVGASFVLALSGTLLAWAVVERGRLRLVALGTLAALAVAALLLPLVVTWDPSLEGEATVAVIQGDVPGNGDDILYDFRQVTQNQVDVTTRLAADVAAGREPRPDFVLWPENSTAIDPFRDQQTNAGIRSASEAIGVPILVGAIVDAGPQHVLNQGIVWDPATGAGDRYTKHHPVVFGEYIPFRRYLDDLQIGRLTMVGRDMLAGTRLTPLRIAGLEVADSICFDVAYDDAIYGQVSRGAQLLTVQTSNATFIHTDQIDQQFAITRLRAVETGRWLTVASTNGVSGVIAPDGSVVSRAAPRTQAALVATVGLDTAITPAVRIGPWSGRVCIALAILGLLLVLVPYRRNLTRDQAEDATVPSDLVAANESGST</sequence>
<evidence type="ECO:0000256" key="5">
    <source>
        <dbReference type="ARBA" id="ARBA00022989"/>
    </source>
</evidence>
<dbReference type="PANTHER" id="PTHR38686">
    <property type="entry name" value="APOLIPOPROTEIN N-ACYLTRANSFERASE"/>
    <property type="match status" value="1"/>
</dbReference>
<evidence type="ECO:0000256" key="6">
    <source>
        <dbReference type="ARBA" id="ARBA00023136"/>
    </source>
</evidence>
<keyword evidence="5 8" id="KW-1133">Transmembrane helix</keyword>
<dbReference type="Proteomes" id="UP001499882">
    <property type="component" value="Unassembled WGS sequence"/>
</dbReference>
<gene>
    <name evidence="8 10" type="primary">lnt</name>
    <name evidence="10" type="ORF">GCM10023350_33290</name>
</gene>